<dbReference type="OrthoDB" id="9802898at2"/>
<reference evidence="4 5" key="1">
    <citation type="submission" date="2019-12" db="EMBL/GenBank/DDBJ databases">
        <title>Genomic-based taxomic classification of the family Erythrobacteraceae.</title>
        <authorList>
            <person name="Xu L."/>
        </authorList>
    </citation>
    <scope>NUCLEOTIDE SEQUENCE [LARGE SCALE GENOMIC DNA]</scope>
    <source>
        <strain evidence="4 5">MCCC 1K02066</strain>
    </source>
</reference>
<evidence type="ECO:0000313" key="4">
    <source>
        <dbReference type="EMBL" id="MXP41346.1"/>
    </source>
</evidence>
<dbReference type="InterPro" id="IPR029045">
    <property type="entry name" value="ClpP/crotonase-like_dom_sf"/>
</dbReference>
<evidence type="ECO:0000313" key="5">
    <source>
        <dbReference type="Proteomes" id="UP000469159"/>
    </source>
</evidence>
<dbReference type="AlphaFoldDB" id="A0A6I4USB3"/>
<dbReference type="GO" id="GO:0016836">
    <property type="term" value="F:hydro-lyase activity"/>
    <property type="evidence" value="ECO:0007669"/>
    <property type="project" value="UniProtKB-ARBA"/>
</dbReference>
<dbReference type="SUPFAM" id="SSF52096">
    <property type="entry name" value="ClpP/crotonase"/>
    <property type="match status" value="1"/>
</dbReference>
<dbReference type="Gene3D" id="3.90.226.10">
    <property type="entry name" value="2-enoyl-CoA Hydratase, Chain A, domain 1"/>
    <property type="match status" value="1"/>
</dbReference>
<accession>A0A6I4USB3</accession>
<dbReference type="InterPro" id="IPR018376">
    <property type="entry name" value="Enoyl-CoA_hyd/isom_CS"/>
</dbReference>
<keyword evidence="5" id="KW-1185">Reference proteome</keyword>
<sequence length="260" mass="27025">MPEEAPLLIVERPGPGIVLLRLNRPEKRNALATPLLQEIAGALQRADGDDEVRVAVVTGSESVFAAGADLGELAAASSSDPVESDRFKAWAAIRDFRKPLIAAVEGWCLGAGAELMMCADIVVAGEDARIGLPETNLGIMPGAGGTAILPRLVGRALAMRVVLTGEPIGAAQAREAGLIADVVPAGGALEAALDLASTLAARAPLALAAAKASIKNAGQLAVSEHLRAERELFLSLLGTEDKAEGLRAFREKRPPVWRSR</sequence>
<comment type="similarity">
    <text evidence="1 3">Belongs to the enoyl-CoA hydratase/isomerase family.</text>
</comment>
<organism evidence="4 5">
    <name type="scientific">Croceibacterium soli</name>
    <dbReference type="NCBI Taxonomy" id="1739690"/>
    <lineage>
        <taxon>Bacteria</taxon>
        <taxon>Pseudomonadati</taxon>
        <taxon>Pseudomonadota</taxon>
        <taxon>Alphaproteobacteria</taxon>
        <taxon>Sphingomonadales</taxon>
        <taxon>Erythrobacteraceae</taxon>
        <taxon>Croceibacterium</taxon>
    </lineage>
</organism>
<dbReference type="Proteomes" id="UP000469159">
    <property type="component" value="Unassembled WGS sequence"/>
</dbReference>
<keyword evidence="2" id="KW-0456">Lyase</keyword>
<dbReference type="PANTHER" id="PTHR11941:SF54">
    <property type="entry name" value="ENOYL-COA HYDRATASE, MITOCHONDRIAL"/>
    <property type="match status" value="1"/>
</dbReference>
<protein>
    <submittedName>
        <fullName evidence="4">2,3-dehydroadipyl-CoA hydratase</fullName>
    </submittedName>
</protein>
<name>A0A6I4USB3_9SPHN</name>
<comment type="caution">
    <text evidence="4">The sequence shown here is derived from an EMBL/GenBank/DDBJ whole genome shotgun (WGS) entry which is preliminary data.</text>
</comment>
<dbReference type="GO" id="GO:0006635">
    <property type="term" value="P:fatty acid beta-oxidation"/>
    <property type="evidence" value="ECO:0007669"/>
    <property type="project" value="TreeGrafter"/>
</dbReference>
<evidence type="ECO:0000256" key="2">
    <source>
        <dbReference type="ARBA" id="ARBA00023239"/>
    </source>
</evidence>
<dbReference type="EMBL" id="WTYK01000003">
    <property type="protein sequence ID" value="MXP41346.1"/>
    <property type="molecule type" value="Genomic_DNA"/>
</dbReference>
<dbReference type="RefSeq" id="WP_160746204.1">
    <property type="nucleotide sequence ID" value="NZ_WTYK01000003.1"/>
</dbReference>
<dbReference type="Pfam" id="PF00378">
    <property type="entry name" value="ECH_1"/>
    <property type="match status" value="1"/>
</dbReference>
<dbReference type="PROSITE" id="PS00166">
    <property type="entry name" value="ENOYL_COA_HYDRATASE"/>
    <property type="match status" value="1"/>
</dbReference>
<dbReference type="InterPro" id="IPR001753">
    <property type="entry name" value="Enoyl-CoA_hydra/iso"/>
</dbReference>
<evidence type="ECO:0000256" key="1">
    <source>
        <dbReference type="ARBA" id="ARBA00005254"/>
    </source>
</evidence>
<dbReference type="FunFam" id="1.10.12.10:FF:000001">
    <property type="entry name" value="Probable enoyl-CoA hydratase, mitochondrial"/>
    <property type="match status" value="1"/>
</dbReference>
<dbReference type="FunFam" id="3.90.226.10:FF:000009">
    <property type="entry name" value="Carnitinyl-CoA dehydratase"/>
    <property type="match status" value="1"/>
</dbReference>
<dbReference type="Gene3D" id="1.10.12.10">
    <property type="entry name" value="Lyase 2-enoyl-coa Hydratase, Chain A, domain 2"/>
    <property type="match status" value="1"/>
</dbReference>
<gene>
    <name evidence="4" type="ORF">GRI75_06790</name>
</gene>
<dbReference type="PANTHER" id="PTHR11941">
    <property type="entry name" value="ENOYL-COA HYDRATASE-RELATED"/>
    <property type="match status" value="1"/>
</dbReference>
<proteinExistence type="inferred from homology"/>
<evidence type="ECO:0000256" key="3">
    <source>
        <dbReference type="RuleBase" id="RU003707"/>
    </source>
</evidence>
<dbReference type="CDD" id="cd06558">
    <property type="entry name" value="crotonase-like"/>
    <property type="match status" value="1"/>
</dbReference>
<dbReference type="InterPro" id="IPR014748">
    <property type="entry name" value="Enoyl-CoA_hydra_C"/>
</dbReference>